<keyword evidence="7" id="KW-0539">Nucleus</keyword>
<comment type="caution">
    <text evidence="9">The sequence shown here is derived from an EMBL/GenBank/DDBJ whole genome shotgun (WGS) entry which is preliminary data.</text>
</comment>
<dbReference type="GO" id="GO:0046872">
    <property type="term" value="F:metal ion binding"/>
    <property type="evidence" value="ECO:0007669"/>
    <property type="project" value="UniProtKB-KW"/>
</dbReference>
<sequence>MDPNFEFKVRRWRKRRKACVVTVLLMMEMYMRRFPDRRVWIHHYIGRRAEQGAHNNLFLELRTENPDKYKRCLRMTPQMFDWLTEKVRPLIQKQDTHMRRSIPVDERLSVTLRHLATGETQESLSLLYRIGQSTISGIIKETCVAIYDVLKGTYLKFPSTAEEWTVVANDYGTRWNFHNCIGAMDGKHVLIEPPIQSGSLYYNYKDTFSIVLLAVVDAQLRFIYVDVGTNGRISDKGVWNKSSLRKKLDENSVKIPPPSPLPGINRPFPFIIVGDEGFTLTDSVLIPYPKEQLRNRHDRSIFNYRLSQARRCSENAFGVMSNRFQIFRAPLRYDPDSAKDIVNAVLCLHNLLRSDVEGRLMYTPPTILDREDEMTGHLVRGEWRDAPATGLQPIGQGGNRHGVNALILREQWTEYFNGVGAVP</sequence>
<evidence type="ECO:0000256" key="6">
    <source>
        <dbReference type="ARBA" id="ARBA00022801"/>
    </source>
</evidence>
<evidence type="ECO:0000256" key="5">
    <source>
        <dbReference type="ARBA" id="ARBA00022723"/>
    </source>
</evidence>
<evidence type="ECO:0000256" key="2">
    <source>
        <dbReference type="ARBA" id="ARBA00004123"/>
    </source>
</evidence>
<dbReference type="AlphaFoldDB" id="A0AAV7X371"/>
<dbReference type="InterPro" id="IPR045249">
    <property type="entry name" value="HARBI1-like"/>
</dbReference>
<comment type="similarity">
    <text evidence="3">Belongs to the HARBI1 family.</text>
</comment>
<organism evidence="9 10">
    <name type="scientific">Megalurothrips usitatus</name>
    <name type="common">bean blossom thrips</name>
    <dbReference type="NCBI Taxonomy" id="439358"/>
    <lineage>
        <taxon>Eukaryota</taxon>
        <taxon>Metazoa</taxon>
        <taxon>Ecdysozoa</taxon>
        <taxon>Arthropoda</taxon>
        <taxon>Hexapoda</taxon>
        <taxon>Insecta</taxon>
        <taxon>Pterygota</taxon>
        <taxon>Neoptera</taxon>
        <taxon>Paraneoptera</taxon>
        <taxon>Thysanoptera</taxon>
        <taxon>Terebrantia</taxon>
        <taxon>Thripoidea</taxon>
        <taxon>Thripidae</taxon>
        <taxon>Megalurothrips</taxon>
    </lineage>
</organism>
<evidence type="ECO:0000256" key="7">
    <source>
        <dbReference type="ARBA" id="ARBA00023242"/>
    </source>
</evidence>
<protein>
    <recommendedName>
        <fullName evidence="8">DDE Tnp4 domain-containing protein</fullName>
    </recommendedName>
</protein>
<dbReference type="PANTHER" id="PTHR22930">
    <property type="match status" value="1"/>
</dbReference>
<evidence type="ECO:0000259" key="8">
    <source>
        <dbReference type="Pfam" id="PF13359"/>
    </source>
</evidence>
<comment type="subcellular location">
    <subcellularLocation>
        <location evidence="2">Nucleus</location>
    </subcellularLocation>
</comment>
<dbReference type="GO" id="GO:0004518">
    <property type="term" value="F:nuclease activity"/>
    <property type="evidence" value="ECO:0007669"/>
    <property type="project" value="UniProtKB-KW"/>
</dbReference>
<keyword evidence="10" id="KW-1185">Reference proteome</keyword>
<gene>
    <name evidence="9" type="ORF">ONE63_003498</name>
</gene>
<evidence type="ECO:0000313" key="9">
    <source>
        <dbReference type="EMBL" id="KAJ1520363.1"/>
    </source>
</evidence>
<proteinExistence type="inferred from homology"/>
<comment type="cofactor">
    <cofactor evidence="1">
        <name>a divalent metal cation</name>
        <dbReference type="ChEBI" id="CHEBI:60240"/>
    </cofactor>
</comment>
<keyword evidence="4" id="KW-0540">Nuclease</keyword>
<evidence type="ECO:0000313" key="10">
    <source>
        <dbReference type="Proteomes" id="UP001075354"/>
    </source>
</evidence>
<dbReference type="EMBL" id="JAPTSV010000014">
    <property type="protein sequence ID" value="KAJ1520363.1"/>
    <property type="molecule type" value="Genomic_DNA"/>
</dbReference>
<accession>A0AAV7X371</accession>
<keyword evidence="6" id="KW-0378">Hydrolase</keyword>
<evidence type="ECO:0000256" key="3">
    <source>
        <dbReference type="ARBA" id="ARBA00006958"/>
    </source>
</evidence>
<evidence type="ECO:0000256" key="1">
    <source>
        <dbReference type="ARBA" id="ARBA00001968"/>
    </source>
</evidence>
<dbReference type="InterPro" id="IPR027806">
    <property type="entry name" value="HARBI1_dom"/>
</dbReference>
<reference evidence="9" key="1">
    <citation type="submission" date="2022-12" db="EMBL/GenBank/DDBJ databases">
        <title>Chromosome-level genome assembly of the bean flower thrips Megalurothrips usitatus.</title>
        <authorList>
            <person name="Ma L."/>
            <person name="Liu Q."/>
            <person name="Li H."/>
            <person name="Cai W."/>
        </authorList>
    </citation>
    <scope>NUCLEOTIDE SEQUENCE</scope>
    <source>
        <strain evidence="9">Cailab_2022a</strain>
    </source>
</reference>
<dbReference type="GO" id="GO:0005634">
    <property type="term" value="C:nucleus"/>
    <property type="evidence" value="ECO:0007669"/>
    <property type="project" value="UniProtKB-SubCell"/>
</dbReference>
<dbReference type="GO" id="GO:0016787">
    <property type="term" value="F:hydrolase activity"/>
    <property type="evidence" value="ECO:0007669"/>
    <property type="project" value="UniProtKB-KW"/>
</dbReference>
<dbReference type="PANTHER" id="PTHR22930:SF258">
    <property type="entry name" value="PROTEIN ALP1-LIKE ISOFORM X1"/>
    <property type="match status" value="1"/>
</dbReference>
<dbReference type="Proteomes" id="UP001075354">
    <property type="component" value="Chromosome 14"/>
</dbReference>
<evidence type="ECO:0000256" key="4">
    <source>
        <dbReference type="ARBA" id="ARBA00022722"/>
    </source>
</evidence>
<name>A0AAV7X371_9NEOP</name>
<feature type="domain" description="DDE Tnp4" evidence="8">
    <location>
        <begin position="184"/>
        <end position="350"/>
    </location>
</feature>
<dbReference type="Pfam" id="PF13359">
    <property type="entry name" value="DDE_Tnp_4"/>
    <property type="match status" value="1"/>
</dbReference>
<keyword evidence="5" id="KW-0479">Metal-binding</keyword>